<dbReference type="SMART" id="SM00564">
    <property type="entry name" value="PQQ"/>
    <property type="match status" value="6"/>
</dbReference>
<evidence type="ECO:0000259" key="1">
    <source>
        <dbReference type="Pfam" id="PF13360"/>
    </source>
</evidence>
<protein>
    <submittedName>
        <fullName evidence="2">Outer membrane biogenesis protein BamB</fullName>
    </submittedName>
</protein>
<sequence>MKNCLHPIFDYAGYLFSAKSICLGFLGFICISASALGAESPNNSLFRDSKLRDRVVAWERVADVAAAGQRVELLLNVLSWPHDAFERLPDGNFGSVKAWAVSQFKNLSAAELADYRQQWAARAADELRQLNDHEDRELYLLKVSRSFPLLPEGQGAALEAARRLLEAGDFDLAARVGTVFFRAPGDRKETSDHADVLQNILLKLQSHGFRTGSVQSVTSNKNSAISQLIEWNRRLSLSLNAQGEPVRDWLSIRGSVSRSRKQPGSLPAPRSSWSLSLIERTPTELLGGYLDRWAMQQRDADRLANTSQYALIVGDQILLRDSQGVVCLNLDGTRAWEWSSASSLGKLFQDLENISGRKGMNLPTISSVIEPQEFVGANTLQGIMASDQRRLYLVDQLSFSSPRGAASQQFRQFGEARLVGRATNRLVALDLWSQNDAQRVAWAIGGKAGDTSTKDAQIASDSTSNDFDGHYFLGAPVITPSEMLVLTEFDRQIILNSIDPVTGRRLWKQPLAFADQLVSEERDRFFQACLPAVSRGIAVCPTRTGVIVTFDLATHQLLWHAREYEANSEVNGRFGNSASHRRGARGMLDGPLISGDRVVCLPDTSDFVRCFQLETGEVLWAKHRMDAEYIGAIDGQVVLVVGRQQTRGLSLNDGSELWKVNTGLPSGTGVLLGDRYVLPLDDGRFGTFEIGTGVYRTHNLQEDDSSLGNLIPAGDLVLSIGLKELKAFPQAQARLSALDRESQEAVSNNAERDLERAELEAVLGRADRVEAAVMLALRGSLSTASRERAQRLLRSTLSQQLYEGKRSSKEILALLRPMALSPSDRLHDVAWLSKISLDEGDRQTLEQALDILMNLPEEALTLAPGENVLQVSATAWLQRLAEVISGTGESRTTLKSPALQAMLSECLDRWAQKATDAALMDFSRRWLAIAGEHTERAKVVAQLADRLMIQGDLHAAECLLKAEFTHNATAVNARHLSSLYELAGYPASARQIERQFSQTGDSLRMPLKNVTLSGKKSIKDASHQDVQEVRISVRNGQGLGSAQLEWNGLPASVNSPQYEVLKSPYLENRRRSFPPAGFPVDSLVTGDEQASRLMLFDKSTGGNSRWTTIEGRYSAPSAGSQAFYGHTATMAWAGGISLLSLLQQGDDGLVWKCRLPDRKGQSVTPAYGPAGASFLTIQSQQRLYMIDPATGLVTWRRDDLEPLSGLQADLSSGIFGDDRVLVVRGTDRLSYTLLETATGQKLETGRIEQELRQPSFLFGRKLFCVVSTREQGTWLRLWDPIGQQIQINEPAGERVLFNRISEHEIALINAQKELKIYDVRGPVLKSTIPLSKGEFEGIVQIRGFVDRERYYVNFGRSMIVVTSLHHNNQMNDGYIPAIGLRDDLMAIDRQTGESLWVRAVPNRSVLNPPEMPDDLLVLASRVRDRDDGNLEWLLVEVLDARTGATLAIKDNIRLKFGIFLPDRNGGSSENDRLITSFHHVDQQKLTLYGVDKTIEIDYRRLKANGSESLLPSR</sequence>
<dbReference type="InterPro" id="IPR002372">
    <property type="entry name" value="PQQ_rpt_dom"/>
</dbReference>
<dbReference type="PANTHER" id="PTHR34512:SF30">
    <property type="entry name" value="OUTER MEMBRANE PROTEIN ASSEMBLY FACTOR BAMB"/>
    <property type="match status" value="1"/>
</dbReference>
<dbReference type="RefSeq" id="WP_145301676.1">
    <property type="nucleotide sequence ID" value="NZ_CP036299.1"/>
</dbReference>
<keyword evidence="3" id="KW-1185">Reference proteome</keyword>
<dbReference type="InterPro" id="IPR015943">
    <property type="entry name" value="WD40/YVTN_repeat-like_dom_sf"/>
</dbReference>
<dbReference type="PANTHER" id="PTHR34512">
    <property type="entry name" value="CELL SURFACE PROTEIN"/>
    <property type="match status" value="1"/>
</dbReference>
<dbReference type="KEGG" id="peh:Spb1_31210"/>
<dbReference type="Pfam" id="PF13360">
    <property type="entry name" value="PQQ_2"/>
    <property type="match status" value="1"/>
</dbReference>
<dbReference type="OrthoDB" id="242013at2"/>
<name>A0A518GRH3_9PLAN</name>
<dbReference type="Gene3D" id="2.130.10.10">
    <property type="entry name" value="YVTN repeat-like/Quinoprotein amine dehydrogenase"/>
    <property type="match status" value="2"/>
</dbReference>
<dbReference type="EMBL" id="CP036299">
    <property type="protein sequence ID" value="QDV31182.1"/>
    <property type="molecule type" value="Genomic_DNA"/>
</dbReference>
<feature type="domain" description="Pyrrolo-quinoline quinone repeat" evidence="1">
    <location>
        <begin position="496"/>
        <end position="744"/>
    </location>
</feature>
<dbReference type="InterPro" id="IPR018391">
    <property type="entry name" value="PQQ_b-propeller_rpt"/>
</dbReference>
<organism evidence="2 3">
    <name type="scientific">Planctopirus ephydatiae</name>
    <dbReference type="NCBI Taxonomy" id="2528019"/>
    <lineage>
        <taxon>Bacteria</taxon>
        <taxon>Pseudomonadati</taxon>
        <taxon>Planctomycetota</taxon>
        <taxon>Planctomycetia</taxon>
        <taxon>Planctomycetales</taxon>
        <taxon>Planctomycetaceae</taxon>
        <taxon>Planctopirus</taxon>
    </lineage>
</organism>
<dbReference type="InterPro" id="IPR011047">
    <property type="entry name" value="Quinoprotein_ADH-like_sf"/>
</dbReference>
<evidence type="ECO:0000313" key="3">
    <source>
        <dbReference type="Proteomes" id="UP000315349"/>
    </source>
</evidence>
<proteinExistence type="predicted"/>
<accession>A0A518GRH3</accession>
<evidence type="ECO:0000313" key="2">
    <source>
        <dbReference type="EMBL" id="QDV31182.1"/>
    </source>
</evidence>
<dbReference type="SUPFAM" id="SSF50998">
    <property type="entry name" value="Quinoprotein alcohol dehydrogenase-like"/>
    <property type="match status" value="2"/>
</dbReference>
<dbReference type="Proteomes" id="UP000315349">
    <property type="component" value="Chromosome"/>
</dbReference>
<gene>
    <name evidence="2" type="ORF">Spb1_31210</name>
</gene>
<reference evidence="2 3" key="1">
    <citation type="submission" date="2019-02" db="EMBL/GenBank/DDBJ databases">
        <title>Deep-cultivation of Planctomycetes and their phenomic and genomic characterization uncovers novel biology.</title>
        <authorList>
            <person name="Wiegand S."/>
            <person name="Jogler M."/>
            <person name="Boedeker C."/>
            <person name="Pinto D."/>
            <person name="Vollmers J."/>
            <person name="Rivas-Marin E."/>
            <person name="Kohn T."/>
            <person name="Peeters S.H."/>
            <person name="Heuer A."/>
            <person name="Rast P."/>
            <person name="Oberbeckmann S."/>
            <person name="Bunk B."/>
            <person name="Jeske O."/>
            <person name="Meyerdierks A."/>
            <person name="Storesund J.E."/>
            <person name="Kallscheuer N."/>
            <person name="Luecker S."/>
            <person name="Lage O.M."/>
            <person name="Pohl T."/>
            <person name="Merkel B.J."/>
            <person name="Hornburger P."/>
            <person name="Mueller R.-W."/>
            <person name="Bruemmer F."/>
            <person name="Labrenz M."/>
            <person name="Spormann A.M."/>
            <person name="Op den Camp H."/>
            <person name="Overmann J."/>
            <person name="Amann R."/>
            <person name="Jetten M.S.M."/>
            <person name="Mascher T."/>
            <person name="Medema M.H."/>
            <person name="Devos D.P."/>
            <person name="Kaster A.-K."/>
            <person name="Ovreas L."/>
            <person name="Rohde M."/>
            <person name="Galperin M.Y."/>
            <person name="Jogler C."/>
        </authorList>
    </citation>
    <scope>NUCLEOTIDE SEQUENCE [LARGE SCALE GENOMIC DNA]</scope>
    <source>
        <strain evidence="2 3">Spb1</strain>
    </source>
</reference>